<organism evidence="1">
    <name type="scientific">Symploca sp. SIO1C4</name>
    <dbReference type="NCBI Taxonomy" id="2607765"/>
    <lineage>
        <taxon>Bacteria</taxon>
        <taxon>Bacillati</taxon>
        <taxon>Cyanobacteriota</taxon>
        <taxon>Cyanophyceae</taxon>
        <taxon>Coleofasciculales</taxon>
        <taxon>Coleofasciculaceae</taxon>
        <taxon>Symploca</taxon>
    </lineage>
</organism>
<dbReference type="AlphaFoldDB" id="A0A6B3NDL2"/>
<dbReference type="EMBL" id="JAAHFQ010000127">
    <property type="protein sequence ID" value="NER27721.1"/>
    <property type="molecule type" value="Genomic_DNA"/>
</dbReference>
<sequence>MRETRANSINPQLIDSRFWVPVQAVAPYTIGRFQAEDKLLGDPLIHAPITLSGFFVTFTSAMVESRPVKVAIFKF</sequence>
<proteinExistence type="predicted"/>
<name>A0A6B3NDL2_9CYAN</name>
<accession>A0A6B3NDL2</accession>
<comment type="caution">
    <text evidence="1">The sequence shown here is derived from an EMBL/GenBank/DDBJ whole genome shotgun (WGS) entry which is preliminary data.</text>
</comment>
<protein>
    <submittedName>
        <fullName evidence="1">Uncharacterized protein</fullName>
    </submittedName>
</protein>
<reference evidence="1" key="1">
    <citation type="submission" date="2019-11" db="EMBL/GenBank/DDBJ databases">
        <title>Genomic insights into an expanded diversity of filamentous marine cyanobacteria reveals the extraordinary biosynthetic potential of Moorea and Okeania.</title>
        <authorList>
            <person name="Ferreira Leao T."/>
            <person name="Wang M."/>
            <person name="Moss N."/>
            <person name="Da Silva R."/>
            <person name="Sanders J."/>
            <person name="Nurk S."/>
            <person name="Gurevich A."/>
            <person name="Humphrey G."/>
            <person name="Reher R."/>
            <person name="Zhu Q."/>
            <person name="Belda-Ferre P."/>
            <person name="Glukhov E."/>
            <person name="Rex R."/>
            <person name="Dorrestein P.C."/>
            <person name="Knight R."/>
            <person name="Pevzner P."/>
            <person name="Gerwick W.H."/>
            <person name="Gerwick L."/>
        </authorList>
    </citation>
    <scope>NUCLEOTIDE SEQUENCE</scope>
    <source>
        <strain evidence="1">SIO1C4</strain>
    </source>
</reference>
<evidence type="ECO:0000313" key="1">
    <source>
        <dbReference type="EMBL" id="NER27721.1"/>
    </source>
</evidence>
<gene>
    <name evidence="1" type="ORF">F6J89_08825</name>
</gene>